<sequence>MSKDNTEKVYSSTFVKPGWICCTTPSIRGLQLDCTRLHFESASCRSSCGSCPYDVIREWDAADVLSRVTSQMSSDPYAWGPSSLIRLGAHRQSG</sequence>
<dbReference type="Proteomes" id="UP000299102">
    <property type="component" value="Unassembled WGS sequence"/>
</dbReference>
<proteinExistence type="predicted"/>
<organism evidence="1 2">
    <name type="scientific">Eumeta variegata</name>
    <name type="common">Bagworm moth</name>
    <name type="synonym">Eumeta japonica</name>
    <dbReference type="NCBI Taxonomy" id="151549"/>
    <lineage>
        <taxon>Eukaryota</taxon>
        <taxon>Metazoa</taxon>
        <taxon>Ecdysozoa</taxon>
        <taxon>Arthropoda</taxon>
        <taxon>Hexapoda</taxon>
        <taxon>Insecta</taxon>
        <taxon>Pterygota</taxon>
        <taxon>Neoptera</taxon>
        <taxon>Endopterygota</taxon>
        <taxon>Lepidoptera</taxon>
        <taxon>Glossata</taxon>
        <taxon>Ditrysia</taxon>
        <taxon>Tineoidea</taxon>
        <taxon>Psychidae</taxon>
        <taxon>Oiketicinae</taxon>
        <taxon>Eumeta</taxon>
    </lineage>
</organism>
<dbReference type="AlphaFoldDB" id="A0A4C1SRY7"/>
<keyword evidence="2" id="KW-1185">Reference proteome</keyword>
<gene>
    <name evidence="1" type="ORF">EVAR_2515_1</name>
</gene>
<evidence type="ECO:0000313" key="2">
    <source>
        <dbReference type="Proteomes" id="UP000299102"/>
    </source>
</evidence>
<dbReference type="EMBL" id="BGZK01000011">
    <property type="protein sequence ID" value="GBP03811.1"/>
    <property type="molecule type" value="Genomic_DNA"/>
</dbReference>
<name>A0A4C1SRY7_EUMVA</name>
<accession>A0A4C1SRY7</accession>
<protein>
    <submittedName>
        <fullName evidence="1">Uncharacterized protein</fullName>
    </submittedName>
</protein>
<comment type="caution">
    <text evidence="1">The sequence shown here is derived from an EMBL/GenBank/DDBJ whole genome shotgun (WGS) entry which is preliminary data.</text>
</comment>
<reference evidence="1 2" key="1">
    <citation type="journal article" date="2019" name="Commun. Biol.">
        <title>The bagworm genome reveals a unique fibroin gene that provides high tensile strength.</title>
        <authorList>
            <person name="Kono N."/>
            <person name="Nakamura H."/>
            <person name="Ohtoshi R."/>
            <person name="Tomita M."/>
            <person name="Numata K."/>
            <person name="Arakawa K."/>
        </authorList>
    </citation>
    <scope>NUCLEOTIDE SEQUENCE [LARGE SCALE GENOMIC DNA]</scope>
</reference>
<evidence type="ECO:0000313" key="1">
    <source>
        <dbReference type="EMBL" id="GBP03811.1"/>
    </source>
</evidence>